<reference evidence="1 2" key="1">
    <citation type="journal article" date="2011" name="Stand. Genomic Sci.">
        <title>Complete genome sequence of the thermophilic sulfur-reducer Hippea maritima type strain (MH(2)).</title>
        <authorList>
            <person name="Huntemann M."/>
            <person name="Lu M."/>
            <person name="Nolan M."/>
            <person name="Lapidus A."/>
            <person name="Lucas S."/>
            <person name="Hammon N."/>
            <person name="Deshpande S."/>
            <person name="Cheng J.F."/>
            <person name="Tapia R."/>
            <person name="Han C."/>
            <person name="Goodwin L."/>
            <person name="Pitluck S."/>
            <person name="Liolios K."/>
            <person name="Pagani I."/>
            <person name="Ivanova N."/>
            <person name="Ovchinikova G."/>
            <person name="Pati A."/>
            <person name="Chen A."/>
            <person name="Palaniappan K."/>
            <person name="Land M."/>
            <person name="Hauser L."/>
            <person name="Jeffries C.D."/>
            <person name="Detter J.C."/>
            <person name="Brambilla E.M."/>
            <person name="Rohde M."/>
            <person name="Spring S."/>
            <person name="Goker M."/>
            <person name="Woyke T."/>
            <person name="Bristow J."/>
            <person name="Eisen J.A."/>
            <person name="Markowitz V."/>
            <person name="Hugenholtz P."/>
            <person name="Kyrpides N.C."/>
            <person name="Klenk H.P."/>
            <person name="Mavromatis K."/>
        </authorList>
    </citation>
    <scope>NUCLEOTIDE SEQUENCE [LARGE SCALE GENOMIC DNA]</scope>
    <source>
        <strain evidence="2">ATCC 700847 / DSM 10411 / MH2</strain>
    </source>
</reference>
<dbReference type="AlphaFoldDB" id="F2LV35"/>
<sequence length="227" mass="26244">MAFNLGRAAVRAMSLTAALFVLVIAVNSSQACVNLGTYGATWPIKEQDALKQILSGLKHYNYRKILNKQVFTSAFHRYEERLSTDLPRSKKHKIYTVDMTYTLPFDIRDAKGRIIYPRGYKFNPLDYIKVPFVYVIINGNDKKQVSWFMHSKYYNKVKSMLLICKGDVITLEKKIKMPVFYADKRIIKKFNLKVVPSIAYQKEDKFYVEEIPLPDNSTGNHIGKPTN</sequence>
<evidence type="ECO:0000313" key="2">
    <source>
        <dbReference type="Proteomes" id="UP000008139"/>
    </source>
</evidence>
<evidence type="ECO:0000313" key="1">
    <source>
        <dbReference type="EMBL" id="AEA33619.1"/>
    </source>
</evidence>
<accession>F2LV35</accession>
<gene>
    <name evidence="1" type="ordered locus">Hipma_0649</name>
</gene>
<dbReference type="STRING" id="760142.Hipma_0649"/>
<dbReference type="Proteomes" id="UP000008139">
    <property type="component" value="Chromosome"/>
</dbReference>
<organism evidence="1 2">
    <name type="scientific">Hippea maritima (strain ATCC 700847 / DSM 10411 / MH2)</name>
    <dbReference type="NCBI Taxonomy" id="760142"/>
    <lineage>
        <taxon>Bacteria</taxon>
        <taxon>Pseudomonadati</taxon>
        <taxon>Campylobacterota</taxon>
        <taxon>Desulfurellia</taxon>
        <taxon>Desulfurellales</taxon>
        <taxon>Hippeaceae</taxon>
        <taxon>Hippea</taxon>
    </lineage>
</organism>
<protein>
    <submittedName>
        <fullName evidence="1">Conserved hypothetical cytosolic protein</fullName>
    </submittedName>
</protein>
<dbReference type="PROSITE" id="PS51257">
    <property type="entry name" value="PROKAR_LIPOPROTEIN"/>
    <property type="match status" value="1"/>
</dbReference>
<dbReference type="InParanoid" id="F2LV35"/>
<reference evidence="2" key="2">
    <citation type="submission" date="2011-03" db="EMBL/GenBank/DDBJ databases">
        <title>The complete genome of Hippea maritima DSM 10411.</title>
        <authorList>
            <consortium name="US DOE Joint Genome Institute (JGI-PGF)"/>
            <person name="Lucas S."/>
            <person name="Copeland A."/>
            <person name="Lapidus A."/>
            <person name="Bruce D."/>
            <person name="Goodwin L."/>
            <person name="Pitluck S."/>
            <person name="Peters L."/>
            <person name="Kyrpides N."/>
            <person name="Mavromatis K."/>
            <person name="Pagani I."/>
            <person name="Ivanova N."/>
            <person name="Mikhailova N."/>
            <person name="Lu M."/>
            <person name="Detter J.C."/>
            <person name="Tapia R."/>
            <person name="Han C."/>
            <person name="Land M."/>
            <person name="Hauser L."/>
            <person name="Markowitz V."/>
            <person name="Cheng J.-F."/>
            <person name="Hugenholtz P."/>
            <person name="Woyke T."/>
            <person name="Wu D."/>
            <person name="Spring S."/>
            <person name="Schroeder M."/>
            <person name="Brambilla E."/>
            <person name="Klenk H.-P."/>
            <person name="Eisen J.A."/>
        </authorList>
    </citation>
    <scope>NUCLEOTIDE SEQUENCE [LARGE SCALE GENOMIC DNA]</scope>
    <source>
        <strain evidence="2">ATCC 700847 / DSM 10411 / MH2</strain>
    </source>
</reference>
<keyword evidence="2" id="KW-1185">Reference proteome</keyword>
<dbReference type="EMBL" id="CP002606">
    <property type="protein sequence ID" value="AEA33619.1"/>
    <property type="molecule type" value="Genomic_DNA"/>
</dbReference>
<dbReference type="eggNOG" id="ENOG5032TNA">
    <property type="taxonomic scope" value="Bacteria"/>
</dbReference>
<dbReference type="KEGG" id="hmr:Hipma_0649"/>
<proteinExistence type="predicted"/>
<name>F2LV35_HIPMA</name>
<dbReference type="HOGENOM" id="CLU_087622_0_0_7"/>